<dbReference type="InterPro" id="IPR026960">
    <property type="entry name" value="RVT-Znf"/>
</dbReference>
<dbReference type="PANTHER" id="PTHR33116:SF78">
    <property type="entry name" value="OS12G0587133 PROTEIN"/>
    <property type="match status" value="1"/>
</dbReference>
<dbReference type="Proteomes" id="UP001459277">
    <property type="component" value="Unassembled WGS sequence"/>
</dbReference>
<name>A0AAW2BDN9_9ROSI</name>
<dbReference type="EMBL" id="JAZDWU010000012">
    <property type="protein sequence ID" value="KAK9983937.1"/>
    <property type="molecule type" value="Genomic_DNA"/>
</dbReference>
<proteinExistence type="predicted"/>
<dbReference type="AlphaFoldDB" id="A0AAW2BDN9"/>
<sequence>MPRQVNRQIFCPRLVMWSGAASVGLYKETEVGRPTMDGLNFACIEEDERLSLEKEFTKEEVFQVLMEMEGDKAPGPNGFTMAFFHKCWSVVEKDVMDFFVFFHRHSVFERSLNTSFLTLIPKKCNAVNIKDFRPISLVGSVYKLLSKVLANRLRVVLDKLISETQNSFIGGRQILDSVLIANECLDSRLNSRIPGLVCKLDIEKAFDHVNWEALFYLLGRMGFGLKWRGWIKACVASVRFSVLVNGSLEGFFGSSRGLRQGDPLSLLLFLLIMKVLSRLLKRTEECNLIRGFHVGAVNSVGVHISHLLFADDTILFCDASREQLLSIKLVLSCFQVFTGLKVNVGKSEIVPVGEVNNLEVLANILHCRVGKLPMKYLGMPLGTSFKSASIWNPILEKMEKKLSGWKRLYLSKGGRLMLIKSTLSSLPTYFLSLFTIPKAVAARLERIQRNFLWGSSEGSFKYPLVAWENVCLPIEMGGLGLRSVVAFNKALLGKWLWRYGHEVSHLWRRVISAKYGEGQGGWCTKVCRRTHRCGLWRSINDGWENFSKHLSFVVGEGTRIRFWLDRWIGDNNLKNLYPELYVCSAVKDAYISEVLWIPEGGTARVWNLRFYRAFEDWELAAYYSLLQLIQTRIPRGERRDTLCWRLKGDGNFDTRSYYLAIQSAANSLFPWKGIWKPKIPKRVAVFLWTAAHGRILTLDNLMIKGRPLANWCCMCCRDGESVDHLLLHCPVTHSLWSSMLQAFGILWVMPGSVAGLLSCWYQWFGKLNSDIWNLVPGCLMWIVWLERNRCSFEDKEKTLDELKILSHRSLLEWSRCWGFTDCSSLSEFMSSLSLIA</sequence>
<dbReference type="Pfam" id="PF00078">
    <property type="entry name" value="RVT_1"/>
    <property type="match status" value="1"/>
</dbReference>
<protein>
    <recommendedName>
        <fullName evidence="1">Reverse transcriptase domain-containing protein</fullName>
    </recommendedName>
</protein>
<feature type="domain" description="Reverse transcriptase" evidence="1">
    <location>
        <begin position="101"/>
        <end position="381"/>
    </location>
</feature>
<dbReference type="PANTHER" id="PTHR33116">
    <property type="entry name" value="REVERSE TRANSCRIPTASE ZINC-BINDING DOMAIN-CONTAINING PROTEIN-RELATED-RELATED"/>
    <property type="match status" value="1"/>
</dbReference>
<dbReference type="Pfam" id="PF13966">
    <property type="entry name" value="zf-RVT"/>
    <property type="match status" value="1"/>
</dbReference>
<reference evidence="2 3" key="1">
    <citation type="submission" date="2024-01" db="EMBL/GenBank/DDBJ databases">
        <title>A telomere-to-telomere, gap-free genome of sweet tea (Lithocarpus litseifolius).</title>
        <authorList>
            <person name="Zhou J."/>
        </authorList>
    </citation>
    <scope>NUCLEOTIDE SEQUENCE [LARGE SCALE GENOMIC DNA]</scope>
    <source>
        <strain evidence="2">Zhou-2022a</strain>
        <tissue evidence="2">Leaf</tissue>
    </source>
</reference>
<keyword evidence="3" id="KW-1185">Reference proteome</keyword>
<dbReference type="InterPro" id="IPR000477">
    <property type="entry name" value="RT_dom"/>
</dbReference>
<evidence type="ECO:0000313" key="3">
    <source>
        <dbReference type="Proteomes" id="UP001459277"/>
    </source>
</evidence>
<evidence type="ECO:0000259" key="1">
    <source>
        <dbReference type="PROSITE" id="PS50878"/>
    </source>
</evidence>
<comment type="caution">
    <text evidence="2">The sequence shown here is derived from an EMBL/GenBank/DDBJ whole genome shotgun (WGS) entry which is preliminary data.</text>
</comment>
<dbReference type="SUPFAM" id="SSF56672">
    <property type="entry name" value="DNA/RNA polymerases"/>
    <property type="match status" value="1"/>
</dbReference>
<organism evidence="2 3">
    <name type="scientific">Lithocarpus litseifolius</name>
    <dbReference type="NCBI Taxonomy" id="425828"/>
    <lineage>
        <taxon>Eukaryota</taxon>
        <taxon>Viridiplantae</taxon>
        <taxon>Streptophyta</taxon>
        <taxon>Embryophyta</taxon>
        <taxon>Tracheophyta</taxon>
        <taxon>Spermatophyta</taxon>
        <taxon>Magnoliopsida</taxon>
        <taxon>eudicotyledons</taxon>
        <taxon>Gunneridae</taxon>
        <taxon>Pentapetalae</taxon>
        <taxon>rosids</taxon>
        <taxon>fabids</taxon>
        <taxon>Fagales</taxon>
        <taxon>Fagaceae</taxon>
        <taxon>Lithocarpus</taxon>
    </lineage>
</organism>
<dbReference type="CDD" id="cd01650">
    <property type="entry name" value="RT_nLTR_like"/>
    <property type="match status" value="1"/>
</dbReference>
<dbReference type="PROSITE" id="PS50878">
    <property type="entry name" value="RT_POL"/>
    <property type="match status" value="1"/>
</dbReference>
<accession>A0AAW2BDN9</accession>
<evidence type="ECO:0000313" key="2">
    <source>
        <dbReference type="EMBL" id="KAK9983937.1"/>
    </source>
</evidence>
<dbReference type="InterPro" id="IPR043502">
    <property type="entry name" value="DNA/RNA_pol_sf"/>
</dbReference>
<gene>
    <name evidence="2" type="ORF">SO802_033462</name>
</gene>